<dbReference type="PANTHER" id="PTHR36766:SF63">
    <property type="entry name" value="NB-ARC DOMAIN-CONTAINING PROTEIN"/>
    <property type="match status" value="1"/>
</dbReference>
<dbReference type="InterPro" id="IPR032675">
    <property type="entry name" value="LRR_dom_sf"/>
</dbReference>
<dbReference type="PANTHER" id="PTHR36766">
    <property type="entry name" value="PLANT BROAD-SPECTRUM MILDEW RESISTANCE PROTEIN RPW8"/>
    <property type="match status" value="1"/>
</dbReference>
<name>A0AAD5BRH9_AMBAR</name>
<evidence type="ECO:0000313" key="2">
    <source>
        <dbReference type="EMBL" id="KAI7728222.1"/>
    </source>
</evidence>
<dbReference type="Proteomes" id="UP001206925">
    <property type="component" value="Unassembled WGS sequence"/>
</dbReference>
<proteinExistence type="predicted"/>
<evidence type="ECO:0000256" key="1">
    <source>
        <dbReference type="ARBA" id="ARBA00022821"/>
    </source>
</evidence>
<dbReference type="EMBL" id="JAMZMK010011252">
    <property type="protein sequence ID" value="KAI7728222.1"/>
    <property type="molecule type" value="Genomic_DNA"/>
</dbReference>
<sequence>MKRCSCPDGIEELRVENCSSMTVVSFPKGGHEKLRSLCIGQEMNSRSSFRMLENELVIINCPKLDGSSFVGDKLTSLEKLHIYNCRSMDAALPGWVWPPNLRSLKLGQLKKPFSEWGPQKKFPTSLVNVELFGGDGEDGKVSLHPQHHTSFQYLSFEDCPNLMKVSLHPQHLTSIQHLTFEKCPNLEEVCLHPQHPTSIHHLSFQDCPKMKDLPELMFPSLLSLHIGGDCPDSIVTGSILQEICQHSPQPDLKIMLFDSFFVDINYGFMHC</sequence>
<dbReference type="SUPFAM" id="SSF52058">
    <property type="entry name" value="L domain-like"/>
    <property type="match status" value="1"/>
</dbReference>
<dbReference type="GO" id="GO:0006952">
    <property type="term" value="P:defense response"/>
    <property type="evidence" value="ECO:0007669"/>
    <property type="project" value="UniProtKB-KW"/>
</dbReference>
<evidence type="ECO:0000313" key="3">
    <source>
        <dbReference type="Proteomes" id="UP001206925"/>
    </source>
</evidence>
<dbReference type="InterPro" id="IPR026906">
    <property type="entry name" value="LRR_5"/>
</dbReference>
<accession>A0AAD5BRH9</accession>
<dbReference type="AlphaFoldDB" id="A0AAD5BRH9"/>
<dbReference type="Pfam" id="PF13306">
    <property type="entry name" value="LRR_5"/>
    <property type="match status" value="1"/>
</dbReference>
<dbReference type="Gene3D" id="3.80.10.10">
    <property type="entry name" value="Ribonuclease Inhibitor"/>
    <property type="match status" value="1"/>
</dbReference>
<gene>
    <name evidence="2" type="ORF">M8C21_032614</name>
</gene>
<keyword evidence="1" id="KW-0611">Plant defense</keyword>
<organism evidence="2 3">
    <name type="scientific">Ambrosia artemisiifolia</name>
    <name type="common">Common ragweed</name>
    <dbReference type="NCBI Taxonomy" id="4212"/>
    <lineage>
        <taxon>Eukaryota</taxon>
        <taxon>Viridiplantae</taxon>
        <taxon>Streptophyta</taxon>
        <taxon>Embryophyta</taxon>
        <taxon>Tracheophyta</taxon>
        <taxon>Spermatophyta</taxon>
        <taxon>Magnoliopsida</taxon>
        <taxon>eudicotyledons</taxon>
        <taxon>Gunneridae</taxon>
        <taxon>Pentapetalae</taxon>
        <taxon>asterids</taxon>
        <taxon>campanulids</taxon>
        <taxon>Asterales</taxon>
        <taxon>Asteraceae</taxon>
        <taxon>Asteroideae</taxon>
        <taxon>Heliantheae alliance</taxon>
        <taxon>Heliantheae</taxon>
        <taxon>Ambrosia</taxon>
    </lineage>
</organism>
<reference evidence="2" key="1">
    <citation type="submission" date="2022-06" db="EMBL/GenBank/DDBJ databases">
        <title>Uncovering the hologenomic basis of an extraordinary plant invasion.</title>
        <authorList>
            <person name="Bieker V.C."/>
            <person name="Martin M.D."/>
            <person name="Gilbert T."/>
            <person name="Hodgins K."/>
            <person name="Battlay P."/>
            <person name="Petersen B."/>
            <person name="Wilson J."/>
        </authorList>
    </citation>
    <scope>NUCLEOTIDE SEQUENCE</scope>
    <source>
        <strain evidence="2">AA19_3_7</strain>
        <tissue evidence="2">Leaf</tissue>
    </source>
</reference>
<protein>
    <submittedName>
        <fullName evidence="2">Uncharacterized protein</fullName>
    </submittedName>
</protein>
<keyword evidence="3" id="KW-1185">Reference proteome</keyword>
<comment type="caution">
    <text evidence="2">The sequence shown here is derived from an EMBL/GenBank/DDBJ whole genome shotgun (WGS) entry which is preliminary data.</text>
</comment>